<accession>A0A9P6PP76</accession>
<feature type="region of interest" description="Disordered" evidence="1">
    <location>
        <begin position="38"/>
        <end position="63"/>
    </location>
</feature>
<feature type="region of interest" description="Disordered" evidence="1">
    <location>
        <begin position="77"/>
        <end position="98"/>
    </location>
</feature>
<keyword evidence="3" id="KW-1185">Reference proteome</keyword>
<feature type="region of interest" description="Disordered" evidence="1">
    <location>
        <begin position="1"/>
        <end position="26"/>
    </location>
</feature>
<sequence>MFLPTFTPHSPQPQAQIPPYSPQNQTWYTQNGTAVMVPLSSPIPSSQQQYQPHNHHNQPNHPQSEVYLQQGLNSHQQDYPQEQQHHHHHQSHPLHLQQQHHILSPQHYQHNSPLQCISHPYVQPVLITPEPREGSYPTPEFLSPQQGVNAPSPLLQDTPSSDHTRFISQVSTPSMAHVPAGTMPWDTIVDFDTKDLFDPSAEALRLNPVVINPAQLCTPPRVHVLEGGDIDGRGNNGMYVYSHDRNYDDNDSVDGTDDDADARRHLSDSSYLSSTPPLSPNILDHHQHSQLMQILTGLNASTTVPPRNARAQAVKTDV</sequence>
<dbReference type="AlphaFoldDB" id="A0A9P6PP76"/>
<protein>
    <submittedName>
        <fullName evidence="2">Uncharacterized protein</fullName>
    </submittedName>
</protein>
<dbReference type="Proteomes" id="UP000726737">
    <property type="component" value="Unassembled WGS sequence"/>
</dbReference>
<name>A0A9P6PP76_9FUNG</name>
<evidence type="ECO:0000313" key="2">
    <source>
        <dbReference type="EMBL" id="KAG0249927.1"/>
    </source>
</evidence>
<comment type="caution">
    <text evidence="2">The sequence shown here is derived from an EMBL/GenBank/DDBJ whole genome shotgun (WGS) entry which is preliminary data.</text>
</comment>
<evidence type="ECO:0000313" key="3">
    <source>
        <dbReference type="Proteomes" id="UP000726737"/>
    </source>
</evidence>
<gene>
    <name evidence="2" type="ORF">BG011_008799</name>
</gene>
<feature type="compositionally biased region" description="Low complexity" evidence="1">
    <location>
        <begin position="38"/>
        <end position="52"/>
    </location>
</feature>
<evidence type="ECO:0000256" key="1">
    <source>
        <dbReference type="SAM" id="MobiDB-lite"/>
    </source>
</evidence>
<organism evidence="2 3">
    <name type="scientific">Mortierella polycephala</name>
    <dbReference type="NCBI Taxonomy" id="41804"/>
    <lineage>
        <taxon>Eukaryota</taxon>
        <taxon>Fungi</taxon>
        <taxon>Fungi incertae sedis</taxon>
        <taxon>Mucoromycota</taxon>
        <taxon>Mortierellomycotina</taxon>
        <taxon>Mortierellomycetes</taxon>
        <taxon>Mortierellales</taxon>
        <taxon>Mortierellaceae</taxon>
        <taxon>Mortierella</taxon>
    </lineage>
</organism>
<reference evidence="2" key="1">
    <citation type="journal article" date="2020" name="Fungal Divers.">
        <title>Resolving the Mortierellaceae phylogeny through synthesis of multi-gene phylogenetics and phylogenomics.</title>
        <authorList>
            <person name="Vandepol N."/>
            <person name="Liber J."/>
            <person name="Desiro A."/>
            <person name="Na H."/>
            <person name="Kennedy M."/>
            <person name="Barry K."/>
            <person name="Grigoriev I.V."/>
            <person name="Miller A.N."/>
            <person name="O'Donnell K."/>
            <person name="Stajich J.E."/>
            <person name="Bonito G."/>
        </authorList>
    </citation>
    <scope>NUCLEOTIDE SEQUENCE</scope>
    <source>
        <strain evidence="2">KOD948</strain>
    </source>
</reference>
<proteinExistence type="predicted"/>
<dbReference type="EMBL" id="JAAAJA010000746">
    <property type="protein sequence ID" value="KAG0249927.1"/>
    <property type="molecule type" value="Genomic_DNA"/>
</dbReference>